<evidence type="ECO:0000313" key="3">
    <source>
        <dbReference type="Proteomes" id="UP000446658"/>
    </source>
</evidence>
<evidence type="ECO:0000259" key="1">
    <source>
        <dbReference type="PROSITE" id="PS51750"/>
    </source>
</evidence>
<reference evidence="2 3" key="1">
    <citation type="submission" date="2019-11" db="EMBL/GenBank/DDBJ databases">
        <title>Draft genome sequence of Paludibacterium sp. dN18-1.</title>
        <authorList>
            <person name="Im W.-T."/>
        </authorList>
    </citation>
    <scope>NUCLEOTIDE SEQUENCE [LARGE SCALE GENOMIC DNA]</scope>
    <source>
        <strain evidence="3">dN 18-1</strain>
    </source>
</reference>
<dbReference type="AlphaFoldDB" id="A0A844GFL5"/>
<sequence>MMELSFENQPLQLIEHDGRLWLKSADIARALGYARSDRMGRVYDRHQAEFSASMTTILRTPSLGRGSPPLEERLFSLRGAHLLGMFARTAKGVAFRRWVLDQLESIEAQNKANRSLMAEWYEAKAELDNQQRFASLCGKGLNDHRRRKPTLTQRVMQIADRIQPSLLLT</sequence>
<dbReference type="Proteomes" id="UP000446658">
    <property type="component" value="Unassembled WGS sequence"/>
</dbReference>
<dbReference type="Pfam" id="PF10549">
    <property type="entry name" value="ORF11CD3"/>
    <property type="match status" value="1"/>
</dbReference>
<feature type="domain" description="Bro-N" evidence="1">
    <location>
        <begin position="1"/>
        <end position="113"/>
    </location>
</feature>
<organism evidence="2 3">
    <name type="scientific">Paludibacterium denitrificans</name>
    <dbReference type="NCBI Taxonomy" id="2675226"/>
    <lineage>
        <taxon>Bacteria</taxon>
        <taxon>Pseudomonadati</taxon>
        <taxon>Pseudomonadota</taxon>
        <taxon>Betaproteobacteria</taxon>
        <taxon>Neisseriales</taxon>
        <taxon>Chromobacteriaceae</taxon>
        <taxon>Paludibacterium</taxon>
    </lineage>
</organism>
<dbReference type="EMBL" id="WLYX01000001">
    <property type="protein sequence ID" value="MTD34018.1"/>
    <property type="molecule type" value="Genomic_DNA"/>
</dbReference>
<dbReference type="SMART" id="SM01040">
    <property type="entry name" value="Bro-N"/>
    <property type="match status" value="1"/>
</dbReference>
<dbReference type="InterPro" id="IPR003497">
    <property type="entry name" value="BRO_N_domain"/>
</dbReference>
<gene>
    <name evidence="2" type="ORF">GKE73_16410</name>
</gene>
<proteinExistence type="predicted"/>
<dbReference type="InterPro" id="IPR018877">
    <property type="entry name" value="Phage_P22_Orf201_C"/>
</dbReference>
<accession>A0A844GFL5</accession>
<protein>
    <recommendedName>
        <fullName evidence="1">Bro-N domain-containing protein</fullName>
    </recommendedName>
</protein>
<evidence type="ECO:0000313" key="2">
    <source>
        <dbReference type="EMBL" id="MTD34018.1"/>
    </source>
</evidence>
<dbReference type="Pfam" id="PF02498">
    <property type="entry name" value="Bro-N"/>
    <property type="match status" value="1"/>
</dbReference>
<comment type="caution">
    <text evidence="2">The sequence shown here is derived from an EMBL/GenBank/DDBJ whole genome shotgun (WGS) entry which is preliminary data.</text>
</comment>
<name>A0A844GFL5_9NEIS</name>
<keyword evidence="3" id="KW-1185">Reference proteome</keyword>
<dbReference type="PROSITE" id="PS51750">
    <property type="entry name" value="BRO_N"/>
    <property type="match status" value="1"/>
</dbReference>